<dbReference type="InterPro" id="IPR001810">
    <property type="entry name" value="F-box_dom"/>
</dbReference>
<proteinExistence type="predicted"/>
<evidence type="ECO:0000256" key="1">
    <source>
        <dbReference type="SAM" id="Coils"/>
    </source>
</evidence>
<dbReference type="EMBL" id="JARJLG010000001">
    <property type="protein sequence ID" value="KAJ7784854.1"/>
    <property type="molecule type" value="Genomic_DNA"/>
</dbReference>
<dbReference type="AlphaFoldDB" id="A0AAD7KGR4"/>
<dbReference type="Proteomes" id="UP001215280">
    <property type="component" value="Unassembled WGS sequence"/>
</dbReference>
<dbReference type="Pfam" id="PF12937">
    <property type="entry name" value="F-box-like"/>
    <property type="match status" value="1"/>
</dbReference>
<evidence type="ECO:0000313" key="4">
    <source>
        <dbReference type="Proteomes" id="UP001215280"/>
    </source>
</evidence>
<reference evidence="3" key="1">
    <citation type="submission" date="2023-03" db="EMBL/GenBank/DDBJ databases">
        <title>Massive genome expansion in bonnet fungi (Mycena s.s.) driven by repeated elements and novel gene families across ecological guilds.</title>
        <authorList>
            <consortium name="Lawrence Berkeley National Laboratory"/>
            <person name="Harder C.B."/>
            <person name="Miyauchi S."/>
            <person name="Viragh M."/>
            <person name="Kuo A."/>
            <person name="Thoen E."/>
            <person name="Andreopoulos B."/>
            <person name="Lu D."/>
            <person name="Skrede I."/>
            <person name="Drula E."/>
            <person name="Henrissat B."/>
            <person name="Morin E."/>
            <person name="Kohler A."/>
            <person name="Barry K."/>
            <person name="LaButti K."/>
            <person name="Morin E."/>
            <person name="Salamov A."/>
            <person name="Lipzen A."/>
            <person name="Mereny Z."/>
            <person name="Hegedus B."/>
            <person name="Baldrian P."/>
            <person name="Stursova M."/>
            <person name="Weitz H."/>
            <person name="Taylor A."/>
            <person name="Grigoriev I.V."/>
            <person name="Nagy L.G."/>
            <person name="Martin F."/>
            <person name="Kauserud H."/>
        </authorList>
    </citation>
    <scope>NUCLEOTIDE SEQUENCE</scope>
    <source>
        <strain evidence="3">CBHHK188m</strain>
    </source>
</reference>
<feature type="domain" description="F-box" evidence="2">
    <location>
        <begin position="81"/>
        <end position="145"/>
    </location>
</feature>
<keyword evidence="4" id="KW-1185">Reference proteome</keyword>
<protein>
    <recommendedName>
        <fullName evidence="2">F-box domain-containing protein</fullName>
    </recommendedName>
</protein>
<dbReference type="Gene3D" id="1.20.1280.50">
    <property type="match status" value="1"/>
</dbReference>
<evidence type="ECO:0000313" key="3">
    <source>
        <dbReference type="EMBL" id="KAJ7784854.1"/>
    </source>
</evidence>
<dbReference type="SUPFAM" id="SSF81383">
    <property type="entry name" value="F-box domain"/>
    <property type="match status" value="1"/>
</dbReference>
<organism evidence="3 4">
    <name type="scientific">Mycena maculata</name>
    <dbReference type="NCBI Taxonomy" id="230809"/>
    <lineage>
        <taxon>Eukaryota</taxon>
        <taxon>Fungi</taxon>
        <taxon>Dikarya</taxon>
        <taxon>Basidiomycota</taxon>
        <taxon>Agaricomycotina</taxon>
        <taxon>Agaricomycetes</taxon>
        <taxon>Agaricomycetidae</taxon>
        <taxon>Agaricales</taxon>
        <taxon>Marasmiineae</taxon>
        <taxon>Mycenaceae</taxon>
        <taxon>Mycena</taxon>
    </lineage>
</organism>
<sequence length="181" mass="20540">MATGSDNRRFTPSSLPDPTIAARIRHLLRCPGSQPPQYLSSTISAVADELARYDEEISRLRAKRAILQTHYDECHAFPTPIRRLPSEILVKIFALNAMMPVPHEDPNYYHMTRLARVHLLTVSQVCSRWHDVALRMSALWDTFTLHFICGQVGAPKNRWHYSQSVSNAGGDLFSKSVQLDI</sequence>
<comment type="caution">
    <text evidence="3">The sequence shown here is derived from an EMBL/GenBank/DDBJ whole genome shotgun (WGS) entry which is preliminary data.</text>
</comment>
<feature type="coiled-coil region" evidence="1">
    <location>
        <begin position="43"/>
        <end position="70"/>
    </location>
</feature>
<gene>
    <name evidence="3" type="ORF">DFH07DRAFT_975169</name>
</gene>
<evidence type="ECO:0000259" key="2">
    <source>
        <dbReference type="Pfam" id="PF12937"/>
    </source>
</evidence>
<name>A0AAD7KGR4_9AGAR</name>
<keyword evidence="1" id="KW-0175">Coiled coil</keyword>
<dbReference type="InterPro" id="IPR036047">
    <property type="entry name" value="F-box-like_dom_sf"/>
</dbReference>
<accession>A0AAD7KGR4</accession>